<dbReference type="Pfam" id="PF08443">
    <property type="entry name" value="RimK"/>
    <property type="match status" value="1"/>
</dbReference>
<dbReference type="GO" id="GO:0009432">
    <property type="term" value="P:SOS response"/>
    <property type="evidence" value="ECO:0007669"/>
    <property type="project" value="TreeGrafter"/>
</dbReference>
<dbReference type="PROSITE" id="PS50975">
    <property type="entry name" value="ATP_GRASP"/>
    <property type="match status" value="1"/>
</dbReference>
<protein>
    <submittedName>
        <fullName evidence="3">Glutathione synthase/RimK-type ligase-like ATP-grasp enzyme</fullName>
    </submittedName>
</protein>
<accession>A0A420WQM2</accession>
<dbReference type="GO" id="GO:0046872">
    <property type="term" value="F:metal ion binding"/>
    <property type="evidence" value="ECO:0007669"/>
    <property type="project" value="InterPro"/>
</dbReference>
<dbReference type="SUPFAM" id="SSF56059">
    <property type="entry name" value="Glutathione synthetase ATP-binding domain-like"/>
    <property type="match status" value="1"/>
</dbReference>
<dbReference type="PANTHER" id="PTHR21621:SF0">
    <property type="entry name" value="BETA-CITRYLGLUTAMATE SYNTHASE B-RELATED"/>
    <property type="match status" value="1"/>
</dbReference>
<dbReference type="Gene3D" id="3.30.470.20">
    <property type="entry name" value="ATP-grasp fold, B domain"/>
    <property type="match status" value="1"/>
</dbReference>
<evidence type="ECO:0000256" key="1">
    <source>
        <dbReference type="PROSITE-ProRule" id="PRU00409"/>
    </source>
</evidence>
<dbReference type="InterPro" id="IPR011761">
    <property type="entry name" value="ATP-grasp"/>
</dbReference>
<dbReference type="EMBL" id="RBIG01000001">
    <property type="protein sequence ID" value="RKQ73333.1"/>
    <property type="molecule type" value="Genomic_DNA"/>
</dbReference>
<evidence type="ECO:0000259" key="2">
    <source>
        <dbReference type="PROSITE" id="PS50975"/>
    </source>
</evidence>
<keyword evidence="1" id="KW-0547">Nucleotide-binding</keyword>
<keyword evidence="1" id="KW-0067">ATP-binding</keyword>
<evidence type="ECO:0000313" key="4">
    <source>
        <dbReference type="Proteomes" id="UP000277424"/>
    </source>
</evidence>
<dbReference type="PANTHER" id="PTHR21621">
    <property type="entry name" value="RIBOSOMAL PROTEIN S6 MODIFICATION PROTEIN"/>
    <property type="match status" value="1"/>
</dbReference>
<dbReference type="OrthoDB" id="4789744at2"/>
<reference evidence="3 4" key="1">
    <citation type="submission" date="2018-10" db="EMBL/GenBank/DDBJ databases">
        <title>Comparative analysis of microorganisms from saline springs in Andes Mountain Range, Colombia.</title>
        <authorList>
            <person name="Rubin E."/>
        </authorList>
    </citation>
    <scope>NUCLEOTIDE SEQUENCE [LARGE SCALE GENOMIC DNA]</scope>
    <source>
        <strain evidence="3 4">USBA 36</strain>
    </source>
</reference>
<dbReference type="InterPro" id="IPR013651">
    <property type="entry name" value="ATP-grasp_RimK-type"/>
</dbReference>
<keyword evidence="3" id="KW-0436">Ligase</keyword>
<evidence type="ECO:0000313" key="3">
    <source>
        <dbReference type="EMBL" id="RKQ73333.1"/>
    </source>
</evidence>
<dbReference type="GO" id="GO:0018169">
    <property type="term" value="F:ribosomal S6-glutamic acid ligase activity"/>
    <property type="evidence" value="ECO:0007669"/>
    <property type="project" value="TreeGrafter"/>
</dbReference>
<comment type="caution">
    <text evidence="3">The sequence shown here is derived from an EMBL/GenBank/DDBJ whole genome shotgun (WGS) entry which is preliminary data.</text>
</comment>
<dbReference type="AlphaFoldDB" id="A0A420WQM2"/>
<dbReference type="GO" id="GO:0005524">
    <property type="term" value="F:ATP binding"/>
    <property type="evidence" value="ECO:0007669"/>
    <property type="project" value="UniProtKB-UniRule"/>
</dbReference>
<dbReference type="GO" id="GO:0005737">
    <property type="term" value="C:cytoplasm"/>
    <property type="evidence" value="ECO:0007669"/>
    <property type="project" value="TreeGrafter"/>
</dbReference>
<sequence>MFPDMDDARIYVLYENADWLAPLAELFDARGLPWQGWDLSDGAFDISSEPPHGLFFSRMSASAHTRDHRYSTDLTAGVLTWLERHGRRVVNGVRALDLELSKARQYAALEKAGIETPRTVMVLGRDRLVEAAKAHFGDGPVILKPNRGGKGLGVQLFNSMDGLVAYVESPLYEEPVDGIHLLQEYIRAPEPFITRCEFVGGRFLYAVRVDTSGGFELCPADACAVGDAFCPVGEEAARPKFEIVPEIDPVQKASYERMLAENGVEVAGVEFIVGADGRARTYDINTNTNYNTEAEARAGLSGRGTLADFFSAELARLYPGTAHAAE</sequence>
<dbReference type="Proteomes" id="UP000277424">
    <property type="component" value="Unassembled WGS sequence"/>
</dbReference>
<proteinExistence type="predicted"/>
<organism evidence="3 4">
    <name type="scientific">Oceanibaculum indicum</name>
    <dbReference type="NCBI Taxonomy" id="526216"/>
    <lineage>
        <taxon>Bacteria</taxon>
        <taxon>Pseudomonadati</taxon>
        <taxon>Pseudomonadota</taxon>
        <taxon>Alphaproteobacteria</taxon>
        <taxon>Rhodospirillales</taxon>
        <taxon>Oceanibaculaceae</taxon>
        <taxon>Oceanibaculum</taxon>
    </lineage>
</organism>
<feature type="domain" description="ATP-grasp" evidence="2">
    <location>
        <begin position="106"/>
        <end position="311"/>
    </location>
</feature>
<dbReference type="RefSeq" id="WP_121218148.1">
    <property type="nucleotide sequence ID" value="NZ_RBIG01000001.1"/>
</dbReference>
<gene>
    <name evidence="3" type="ORF">BCL74_1119</name>
</gene>
<name>A0A420WQM2_9PROT</name>